<dbReference type="RefSeq" id="WP_158082151.1">
    <property type="nucleotide sequence ID" value="NZ_MBTG01000017.1"/>
</dbReference>
<dbReference type="AlphaFoldDB" id="A0A1V4HIM8"/>
<name>A0A1V4HIM8_9BACL</name>
<evidence type="ECO:0000256" key="1">
    <source>
        <dbReference type="ARBA" id="ARBA00022679"/>
    </source>
</evidence>
<sequence length="270" mass="30604">MNGVTILDEVRHDDKEDIKKHFTTVAESLEVSNMTRFVTFLNWGYKVTDNEQFAQFEVDDSMLNKNPLKLLFEIVGQVDLKDKKVLDVGCGRGGNLAGINKHYKAHTCVGLDLTEASVQFDHVRHKGDNMFFLVGDAENLPFEGETFDAVFNCESSHGYPNIHKFYDGVYRVLKTGGHFLYGDMLPTDKWTEYEQYLISLGFEILRNQDITENILSSCDEVAENHYSAYGKMDQGFMEGMKDSLSLPGSGIYNDMKTGVQQFCVINAIKK</sequence>
<keyword evidence="1" id="KW-0808">Transferase</keyword>
<accession>A0A1V4HIM8</accession>
<organism evidence="3 4">
    <name type="scientific">Paenibacillus ferrarius</name>
    <dbReference type="NCBI Taxonomy" id="1469647"/>
    <lineage>
        <taxon>Bacteria</taxon>
        <taxon>Bacillati</taxon>
        <taxon>Bacillota</taxon>
        <taxon>Bacilli</taxon>
        <taxon>Bacillales</taxon>
        <taxon>Paenibacillaceae</taxon>
        <taxon>Paenibacillus</taxon>
    </lineage>
</organism>
<dbReference type="EMBL" id="MBTG01000017">
    <property type="protein sequence ID" value="OPH56180.1"/>
    <property type="molecule type" value="Genomic_DNA"/>
</dbReference>
<keyword evidence="4" id="KW-1185">Reference proteome</keyword>
<gene>
    <name evidence="3" type="ORF">BC351_28850</name>
</gene>
<dbReference type="InterPro" id="IPR050447">
    <property type="entry name" value="Erg6_SMT_methyltransf"/>
</dbReference>
<reference evidence="4" key="1">
    <citation type="submission" date="2016-07" db="EMBL/GenBank/DDBJ databases">
        <authorList>
            <person name="Florea S."/>
            <person name="Webb J.S."/>
            <person name="Jaromczyk J."/>
            <person name="Schardl C.L."/>
        </authorList>
    </citation>
    <scope>NUCLEOTIDE SEQUENCE [LARGE SCALE GENOMIC DNA]</scope>
    <source>
        <strain evidence="4">CY1</strain>
    </source>
</reference>
<dbReference type="GO" id="GO:0008757">
    <property type="term" value="F:S-adenosylmethionine-dependent methyltransferase activity"/>
    <property type="evidence" value="ECO:0007669"/>
    <property type="project" value="InterPro"/>
</dbReference>
<dbReference type="InterPro" id="IPR029063">
    <property type="entry name" value="SAM-dependent_MTases_sf"/>
</dbReference>
<evidence type="ECO:0000313" key="3">
    <source>
        <dbReference type="EMBL" id="OPH56180.1"/>
    </source>
</evidence>
<dbReference type="CDD" id="cd02440">
    <property type="entry name" value="AdoMet_MTases"/>
    <property type="match status" value="1"/>
</dbReference>
<dbReference type="Pfam" id="PF08241">
    <property type="entry name" value="Methyltransf_11"/>
    <property type="match status" value="1"/>
</dbReference>
<dbReference type="InterPro" id="IPR013216">
    <property type="entry name" value="Methyltransf_11"/>
</dbReference>
<proteinExistence type="predicted"/>
<dbReference type="PANTHER" id="PTHR44068:SF11">
    <property type="entry name" value="GERANYL DIPHOSPHATE 2-C-METHYLTRANSFERASE"/>
    <property type="match status" value="1"/>
</dbReference>
<protein>
    <recommendedName>
        <fullName evidence="2">Methyltransferase type 11 domain-containing protein</fullName>
    </recommendedName>
</protein>
<feature type="domain" description="Methyltransferase type 11" evidence="2">
    <location>
        <begin position="86"/>
        <end position="180"/>
    </location>
</feature>
<dbReference type="Proteomes" id="UP000190626">
    <property type="component" value="Unassembled WGS sequence"/>
</dbReference>
<dbReference type="PANTHER" id="PTHR44068">
    <property type="entry name" value="ZGC:194242"/>
    <property type="match status" value="1"/>
</dbReference>
<comment type="caution">
    <text evidence="3">The sequence shown here is derived from an EMBL/GenBank/DDBJ whole genome shotgun (WGS) entry which is preliminary data.</text>
</comment>
<evidence type="ECO:0000259" key="2">
    <source>
        <dbReference type="Pfam" id="PF08241"/>
    </source>
</evidence>
<dbReference type="SUPFAM" id="SSF53335">
    <property type="entry name" value="S-adenosyl-L-methionine-dependent methyltransferases"/>
    <property type="match status" value="1"/>
</dbReference>
<evidence type="ECO:0000313" key="4">
    <source>
        <dbReference type="Proteomes" id="UP000190626"/>
    </source>
</evidence>
<dbReference type="OrthoDB" id="43862at2"/>
<dbReference type="Gene3D" id="3.40.50.150">
    <property type="entry name" value="Vaccinia Virus protein VP39"/>
    <property type="match status" value="1"/>
</dbReference>
<dbReference type="STRING" id="1469647.BC351_28850"/>